<evidence type="ECO:0000256" key="2">
    <source>
        <dbReference type="ARBA" id="ARBA00004141"/>
    </source>
</evidence>
<reference evidence="14" key="1">
    <citation type="journal article" date="2005" name="Environ. Microbiol.">
        <title>Genetic and functional properties of uncultivated thermophilic crenarchaeotes from a subsurface gold mine as revealed by analysis of genome fragments.</title>
        <authorList>
            <person name="Nunoura T."/>
            <person name="Hirayama H."/>
            <person name="Takami H."/>
            <person name="Oida H."/>
            <person name="Nishi S."/>
            <person name="Shimamura S."/>
            <person name="Suzuki Y."/>
            <person name="Inagaki F."/>
            <person name="Takai K."/>
            <person name="Nealson K.H."/>
            <person name="Horikoshi K."/>
        </authorList>
    </citation>
    <scope>NUCLEOTIDE SEQUENCE</scope>
</reference>
<evidence type="ECO:0000256" key="5">
    <source>
        <dbReference type="ARBA" id="ARBA00022692"/>
    </source>
</evidence>
<feature type="transmembrane region" description="Helical" evidence="12">
    <location>
        <begin position="236"/>
        <end position="263"/>
    </location>
</feature>
<gene>
    <name evidence="14" type="ORF">HGMM_F22C05C30</name>
</gene>
<comment type="catalytic activity">
    <reaction evidence="1">
        <text>S-ubiquitinyl-[E2 ubiquitin-conjugating enzyme]-L-cysteine + [acceptor protein]-L-lysine = [E2 ubiquitin-conjugating enzyme]-L-cysteine + N(6)-ubiquitinyl-[acceptor protein]-L-lysine.</text>
        <dbReference type="EC" id="2.3.2.27"/>
    </reaction>
</comment>
<keyword evidence="8" id="KW-0833">Ubl conjugation pathway</keyword>
<keyword evidence="4" id="KW-0808">Transferase</keyword>
<keyword evidence="5 12" id="KW-0812">Transmembrane</keyword>
<evidence type="ECO:0000256" key="6">
    <source>
        <dbReference type="ARBA" id="ARBA00022723"/>
    </source>
</evidence>
<organism evidence="14">
    <name type="scientific">uncultured Chloroflexota bacterium</name>
    <dbReference type="NCBI Taxonomy" id="166587"/>
    <lineage>
        <taxon>Bacteria</taxon>
        <taxon>Bacillati</taxon>
        <taxon>Chloroflexota</taxon>
        <taxon>environmental samples</taxon>
    </lineage>
</organism>
<dbReference type="GO" id="GO:0061630">
    <property type="term" value="F:ubiquitin protein ligase activity"/>
    <property type="evidence" value="ECO:0007669"/>
    <property type="project" value="UniProtKB-EC"/>
</dbReference>
<sequence length="264" mass="29187">MEPMTPQVLLRSLAFLAMACLCGVVPLLFAAIAFYAKGKHEKSARAIASARPAKISSLRPGMGLVRLRGRVAPVPHPFEGTPENGLIYLRLQVEEYVSAYTITGNKTGETPGWKPFTDKWRGIPFQLEDESGQVWVKPEGLDRHFVGDGFVPDEAQIQKACDLLEISPDMLKGRLRFQMWELRAGQEMTVIGAPLQDEEGNLVIAKSNSYPLLISSWPWEILDKKLSAQARQARNWVLFLGIPGLFFLLCGSCGALISLLAALH</sequence>
<evidence type="ECO:0000259" key="13">
    <source>
        <dbReference type="Pfam" id="PF12483"/>
    </source>
</evidence>
<accession>H5SFP8</accession>
<evidence type="ECO:0000256" key="7">
    <source>
        <dbReference type="ARBA" id="ARBA00022771"/>
    </source>
</evidence>
<proteinExistence type="predicted"/>
<feature type="domain" description="E3 Ubiquitin ligase MUL1-like" evidence="13">
    <location>
        <begin position="113"/>
        <end position="240"/>
    </location>
</feature>
<keyword evidence="10 12" id="KW-1133">Transmembrane helix</keyword>
<keyword evidence="6" id="KW-0479">Metal-binding</keyword>
<dbReference type="GO" id="GO:0016567">
    <property type="term" value="P:protein ubiquitination"/>
    <property type="evidence" value="ECO:0007669"/>
    <property type="project" value="InterPro"/>
</dbReference>
<dbReference type="InterPro" id="IPR022170">
    <property type="entry name" value="MUL1-like"/>
</dbReference>
<reference evidence="14" key="2">
    <citation type="journal article" date="2012" name="PLoS ONE">
        <title>A Deeply Branching Thermophilic Bacterium with an Ancient Acetyl-CoA Pathway Dominates a Subsurface Ecosystem.</title>
        <authorList>
            <person name="Takami H."/>
            <person name="Noguchi H."/>
            <person name="Takaki Y."/>
            <person name="Uchiyama I."/>
            <person name="Toyoda A."/>
            <person name="Nishi S."/>
            <person name="Chee G.-J."/>
            <person name="Arai W."/>
            <person name="Nunoura T."/>
            <person name="Itoh T."/>
            <person name="Hattori M."/>
            <person name="Takai K."/>
        </authorList>
    </citation>
    <scope>NUCLEOTIDE SEQUENCE</scope>
</reference>
<evidence type="ECO:0000256" key="9">
    <source>
        <dbReference type="ARBA" id="ARBA00022833"/>
    </source>
</evidence>
<dbReference type="EMBL" id="AP011705">
    <property type="protein sequence ID" value="BAL54984.1"/>
    <property type="molecule type" value="Genomic_DNA"/>
</dbReference>
<keyword evidence="7" id="KW-0863">Zinc-finger</keyword>
<name>H5SFP8_9CHLR</name>
<dbReference type="EC" id="2.3.2.27" evidence="3"/>
<keyword evidence="9" id="KW-0862">Zinc</keyword>
<dbReference type="Pfam" id="PF12483">
    <property type="entry name" value="GIDE"/>
    <property type="match status" value="1"/>
</dbReference>
<dbReference type="GO" id="GO:0008270">
    <property type="term" value="F:zinc ion binding"/>
    <property type="evidence" value="ECO:0007669"/>
    <property type="project" value="UniProtKB-KW"/>
</dbReference>
<evidence type="ECO:0000256" key="11">
    <source>
        <dbReference type="ARBA" id="ARBA00023136"/>
    </source>
</evidence>
<evidence type="ECO:0000256" key="3">
    <source>
        <dbReference type="ARBA" id="ARBA00012483"/>
    </source>
</evidence>
<keyword evidence="11 12" id="KW-0472">Membrane</keyword>
<feature type="transmembrane region" description="Helical" evidence="12">
    <location>
        <begin position="12"/>
        <end position="36"/>
    </location>
</feature>
<evidence type="ECO:0000256" key="4">
    <source>
        <dbReference type="ARBA" id="ARBA00022679"/>
    </source>
</evidence>
<comment type="subcellular location">
    <subcellularLocation>
        <location evidence="2">Membrane</location>
        <topology evidence="2">Multi-pass membrane protein</topology>
    </subcellularLocation>
</comment>
<dbReference type="GO" id="GO:0016020">
    <property type="term" value="C:membrane"/>
    <property type="evidence" value="ECO:0007669"/>
    <property type="project" value="UniProtKB-SubCell"/>
</dbReference>
<dbReference type="AlphaFoldDB" id="H5SFP8"/>
<evidence type="ECO:0000256" key="12">
    <source>
        <dbReference type="SAM" id="Phobius"/>
    </source>
</evidence>
<evidence type="ECO:0000256" key="1">
    <source>
        <dbReference type="ARBA" id="ARBA00000900"/>
    </source>
</evidence>
<evidence type="ECO:0000313" key="14">
    <source>
        <dbReference type="EMBL" id="BAL54984.1"/>
    </source>
</evidence>
<evidence type="ECO:0000256" key="8">
    <source>
        <dbReference type="ARBA" id="ARBA00022786"/>
    </source>
</evidence>
<evidence type="ECO:0000256" key="10">
    <source>
        <dbReference type="ARBA" id="ARBA00022989"/>
    </source>
</evidence>
<protein>
    <recommendedName>
        <fullName evidence="3">RING-type E3 ubiquitin transferase</fullName>
        <ecNumber evidence="3">2.3.2.27</ecNumber>
    </recommendedName>
</protein>